<organism evidence="1">
    <name type="scientific">Fonticula alba</name>
    <name type="common">Slime mold</name>
    <dbReference type="NCBI Taxonomy" id="691883"/>
    <lineage>
        <taxon>Eukaryota</taxon>
        <taxon>Rotosphaerida</taxon>
        <taxon>Fonticulaceae</taxon>
        <taxon>Fonticula</taxon>
    </lineage>
</organism>
<evidence type="ECO:0000313" key="1">
    <source>
        <dbReference type="EMBL" id="KCV71574.1"/>
    </source>
</evidence>
<accession>A0A058ZB02</accession>
<proteinExistence type="predicted"/>
<dbReference type="Proteomes" id="UP000030693">
    <property type="component" value="Unassembled WGS sequence"/>
</dbReference>
<dbReference type="EMBL" id="KB932203">
    <property type="protein sequence ID" value="KCV71574.1"/>
    <property type="molecule type" value="Genomic_DNA"/>
</dbReference>
<gene>
    <name evidence="1" type="ORF">H696_02514</name>
</gene>
<sequence length="2040" mass="218259">MLSSNIFRAGQLASAAPMEHARQYARVPLSVSIAQFAEKRLAEKERKLATRNTLIQRTRENIKRDEVSPLQPSGNPNVMDQSYSLEASRMRRKYLVEMHEKRLVREARQLERAKTSPEALERKARRQAEVSVRASKHKALLAQQRVHTATRRAMRLERALEVERSRAAASTMLLRWFAEDFKPITRENIDNVLELAFNHRVSYNTSLPPLQYQVAFVNSVLASGLDTFASTALGYSLRNPGTIRPDLLEYGYSPMKPHARHLAHSATGLERVAQVFDGVMLPTLNRVAALPAGAQAAVVSDILTNMMLAKSPALSSAAMLEPLTGLLARPEFKQLAAGKAPASEAGASATEQSLAPVADSVLFDLFKRPVVLPTDPLSYRPLEFLFNSKYAKVLNQPVASSGQATSAELLRDLLFAHVVHSVEGHPFLHRAPAAISGHLARSLIQRLDQSLVGPALAVHSGQPAASLVSANGAAAFYPRFPEVFRQDGPASFLVQLPSGPADAIVAERVRALTTVITAKRPTASSPLTGAAAELTTAAESLPEHCGMLTGAAAAETGAGLAPRGFRTVPGSLAAFDARFAATSPLVTAGESDEDGPQSASEQSSFTWLAGLTDPGHYSPLFRDHDARDALELTATQRQALQLIISPTSATETPQGQVLDPTAVTPTGGRPSPAMPASLAKLVEAFPLTGALYLEMESLRQAGELVLPEPSRRPAFDPDLTFLHTYEALLASFGDFSNSRAALLLAEEFRQSVSDMIAYVAGLGHLVDIQQNGWAGAAGPVNRTLFTAQPRLGTPFAPFLAFDNASPLEMTRFNPVTDVAPGAAAGTPASGLPSSLALGEGCPFPGAELNFTAPLYLENTALFTHWLRVLAHLAAHAKPTDTFSLAELLPGLPENYPLGGELSSSDRHSVADLFAVNFNQLVADIFAQGLAPTEEFRALLEESSMHPMEVARRLSQANAPTDAATISPFRDTAGLHSVLDFPRLPGSVSASLKEYEADPHVPANQLSNARLMQQFFSLLDRLDYSTADDYADPTFNDTDPLPPPIQRDIDDDMDSDVFGPIIPKMPNGEPMFSAPAGTARRLLTSTGYALDVLTPDSESLPVIPPPDVNPRNFVDRKFPSKEEEELKRATASLSANPAGELDFDHEATSAFFLSSSSSGEDSFASDGASHGSWGVPSGRALKSFSTPGDAPAGASGSRYTGLALFDSSESEADSTWDSVHGSSGINTPTAFESLIGRPAPKASGAMLALLAGCKLDDVETRMRQLNTKASLSGLVQDLIRQMPAGVAADPAARYASFGPLSGLASLQGTSLRSPLLGQAPSTAVLMAGSYRPSAVNFVHDFALAFAQDTASCSIQEFPDFVRNKFLQTAAEDGVEATSADLHPGLINSSVISQVVPFHHLAMPSSLPAGGAYAMSALLGLFPQHFDFVKRFRDSIGDSQATLPGLGPVALGPDGPLLATGSLPEQLRAALMVMTEHPAMASAVAIDAGLRYSALHFVAHSGLLSDPRVSRQISSLVTPQQVLKMVLQRVGAGNVLSLDGMPLTSVEQLEALSARVNEAPSMAALPVSLVDALYGFLAEDILDVLVQHRPFLREEDHRFPGFASATDRRLAYSTAEMFQLHRSLGCPTDEQMSLFSTDAGVEAASAGAAAPSVLHLMQYATHATGLDAAAFPGGLLDPEQLTVALNTANGVTSPDGGLAGSGASADGIVNAPVTKEIPMPEWPATGSPALEASPFLQDFNLALKTSPHNFANLRASLSTYSRTSRFAKAAHEASSLNNLTAAADLFRSHFPTNETAAQEDRILELGLRPTTSVDLIMAPFASTKMLQRSEFDEAESTLFFRMERERQGYACAQTQLAVRRRFIEEVSRRPSSSDTSLPHASDQALFSPEAEAFYSAPAVSALSPEARMLNPRDQNILRALASLGSAHAWSVSNQETASVSADYLRRSSFSTLSAEHEHILQQQVPELMDLLESSNTVDYIREAVTGEVDINPLPFNAMDSSHVPMVESPDHAVLNRFQFAESTDESGGDLDYNRVFRTEGYF</sequence>
<dbReference type="GeneID" id="20527239"/>
<keyword evidence="2" id="KW-1185">Reference proteome</keyword>
<name>A0A058ZB02_FONAL</name>
<evidence type="ECO:0000313" key="2">
    <source>
        <dbReference type="Proteomes" id="UP000030693"/>
    </source>
</evidence>
<dbReference type="RefSeq" id="XP_009494697.1">
    <property type="nucleotide sequence ID" value="XM_009496422.1"/>
</dbReference>
<reference evidence="1" key="1">
    <citation type="submission" date="2013-04" db="EMBL/GenBank/DDBJ databases">
        <title>The Genome Sequence of Fonticula alba ATCC 38817.</title>
        <authorList>
            <consortium name="The Broad Institute Genomics Platform"/>
            <person name="Russ C."/>
            <person name="Cuomo C."/>
            <person name="Burger G."/>
            <person name="Gray M.W."/>
            <person name="Holland P.W.H."/>
            <person name="King N."/>
            <person name="Lang F.B.F."/>
            <person name="Roger A.J."/>
            <person name="Ruiz-Trillo I."/>
            <person name="Brown M."/>
            <person name="Walker B."/>
            <person name="Young S."/>
            <person name="Zeng Q."/>
            <person name="Gargeya S."/>
            <person name="Fitzgerald M."/>
            <person name="Haas B."/>
            <person name="Abouelleil A."/>
            <person name="Allen A.W."/>
            <person name="Alvarado L."/>
            <person name="Arachchi H.M."/>
            <person name="Berlin A.M."/>
            <person name="Chapman S.B."/>
            <person name="Gainer-Dewar J."/>
            <person name="Goldberg J."/>
            <person name="Griggs A."/>
            <person name="Gujja S."/>
            <person name="Hansen M."/>
            <person name="Howarth C."/>
            <person name="Imamovic A."/>
            <person name="Ireland A."/>
            <person name="Larimer J."/>
            <person name="McCowan C."/>
            <person name="Murphy C."/>
            <person name="Pearson M."/>
            <person name="Poon T.W."/>
            <person name="Priest M."/>
            <person name="Roberts A."/>
            <person name="Saif S."/>
            <person name="Shea T."/>
            <person name="Sisk P."/>
            <person name="Sykes S."/>
            <person name="Wortman J."/>
            <person name="Nusbaum C."/>
            <person name="Birren B."/>
        </authorList>
    </citation>
    <scope>NUCLEOTIDE SEQUENCE [LARGE SCALE GENOMIC DNA]</scope>
    <source>
        <strain evidence="1">ATCC 38817</strain>
    </source>
</reference>
<protein>
    <submittedName>
        <fullName evidence="1">Uncharacterized protein</fullName>
    </submittedName>
</protein>